<evidence type="ECO:0000313" key="9">
    <source>
        <dbReference type="EMBL" id="MBA2225636.1"/>
    </source>
</evidence>
<dbReference type="GO" id="GO:0046872">
    <property type="term" value="F:metal ion binding"/>
    <property type="evidence" value="ECO:0007669"/>
    <property type="project" value="UniProtKB-KW"/>
</dbReference>
<feature type="binding site" evidence="7">
    <location>
        <position position="59"/>
    </location>
    <ligand>
        <name>substrate</name>
    </ligand>
</feature>
<evidence type="ECO:0000256" key="4">
    <source>
        <dbReference type="ARBA" id="ARBA00022723"/>
    </source>
</evidence>
<evidence type="ECO:0000256" key="2">
    <source>
        <dbReference type="ARBA" id="ARBA00005893"/>
    </source>
</evidence>
<keyword evidence="5 9" id="KW-0378">Hydrolase</keyword>
<dbReference type="SUPFAM" id="SSF56784">
    <property type="entry name" value="HAD-like"/>
    <property type="match status" value="1"/>
</dbReference>
<dbReference type="SFLD" id="SFLDG01136">
    <property type="entry name" value="C1.6:_Phosphoserine_Phosphatas"/>
    <property type="match status" value="1"/>
</dbReference>
<keyword evidence="6 8" id="KW-0460">Magnesium</keyword>
<comment type="subunit">
    <text evidence="3">Homotetramer.</text>
</comment>
<dbReference type="RefSeq" id="WP_194537040.1">
    <property type="nucleotide sequence ID" value="NZ_JACEFB010000002.1"/>
</dbReference>
<gene>
    <name evidence="9" type="ORF">H0921_05610</name>
</gene>
<evidence type="ECO:0000256" key="8">
    <source>
        <dbReference type="PIRSR" id="PIRSR006118-2"/>
    </source>
</evidence>
<dbReference type="PANTHER" id="PTHR21485">
    <property type="entry name" value="HAD SUPERFAMILY MEMBERS CMAS AND KDSC"/>
    <property type="match status" value="1"/>
</dbReference>
<dbReference type="PANTHER" id="PTHR21485:SF3">
    <property type="entry name" value="N-ACYLNEURAMINATE CYTIDYLYLTRANSFERASE"/>
    <property type="match status" value="1"/>
</dbReference>
<dbReference type="AlphaFoldDB" id="A0A7V9AAY9"/>
<feature type="binding site" evidence="8">
    <location>
        <position position="28"/>
    </location>
    <ligand>
        <name>Mg(2+)</name>
        <dbReference type="ChEBI" id="CHEBI:18420"/>
    </ligand>
</feature>
<dbReference type="NCBIfam" id="TIGR01670">
    <property type="entry name" value="KdsC-phosphatas"/>
    <property type="match status" value="1"/>
</dbReference>
<organism evidence="9 10">
    <name type="scientific">Thermogemmata fonticola</name>
    <dbReference type="NCBI Taxonomy" id="2755323"/>
    <lineage>
        <taxon>Bacteria</taxon>
        <taxon>Pseudomonadati</taxon>
        <taxon>Planctomycetota</taxon>
        <taxon>Planctomycetia</taxon>
        <taxon>Gemmatales</taxon>
        <taxon>Gemmataceae</taxon>
        <taxon>Thermogemmata</taxon>
    </lineage>
</organism>
<dbReference type="SFLD" id="SFLDS00003">
    <property type="entry name" value="Haloacid_Dehalogenase"/>
    <property type="match status" value="1"/>
</dbReference>
<evidence type="ECO:0000256" key="7">
    <source>
        <dbReference type="PIRSR" id="PIRSR006118-1"/>
    </source>
</evidence>
<name>A0A7V9AAY9_9BACT</name>
<evidence type="ECO:0000256" key="3">
    <source>
        <dbReference type="ARBA" id="ARBA00011881"/>
    </source>
</evidence>
<feature type="binding site" evidence="7">
    <location>
        <position position="98"/>
    </location>
    <ligand>
        <name>substrate</name>
    </ligand>
</feature>
<keyword evidence="10" id="KW-1185">Reference proteome</keyword>
<feature type="binding site" evidence="8">
    <location>
        <position position="121"/>
    </location>
    <ligand>
        <name>Mg(2+)</name>
        <dbReference type="ChEBI" id="CHEBI:18420"/>
    </ligand>
</feature>
<dbReference type="SFLD" id="SFLDG01138">
    <property type="entry name" value="C1.6.2:_Deoxy-d-mannose-octulo"/>
    <property type="match status" value="1"/>
</dbReference>
<dbReference type="EMBL" id="JACEFB010000002">
    <property type="protein sequence ID" value="MBA2225636.1"/>
    <property type="molecule type" value="Genomic_DNA"/>
</dbReference>
<dbReference type="InterPro" id="IPR036412">
    <property type="entry name" value="HAD-like_sf"/>
</dbReference>
<accession>A0A7V9AAY9</accession>
<keyword evidence="4 8" id="KW-0479">Metal-binding</keyword>
<proteinExistence type="inferred from homology"/>
<evidence type="ECO:0000313" key="10">
    <source>
        <dbReference type="Proteomes" id="UP000542342"/>
    </source>
</evidence>
<evidence type="ECO:0000256" key="1">
    <source>
        <dbReference type="ARBA" id="ARBA00001946"/>
    </source>
</evidence>
<dbReference type="InterPro" id="IPR050793">
    <property type="entry name" value="CMP-NeuNAc_synthase"/>
</dbReference>
<comment type="caution">
    <text evidence="9">The sequence shown here is derived from an EMBL/GenBank/DDBJ whole genome shotgun (WGS) entry which is preliminary data.</text>
</comment>
<evidence type="ECO:0000256" key="6">
    <source>
        <dbReference type="ARBA" id="ARBA00022842"/>
    </source>
</evidence>
<dbReference type="Gene3D" id="3.40.50.1000">
    <property type="entry name" value="HAD superfamily/HAD-like"/>
    <property type="match status" value="1"/>
</dbReference>
<dbReference type="GO" id="GO:0008781">
    <property type="term" value="F:N-acylneuraminate cytidylyltransferase activity"/>
    <property type="evidence" value="ECO:0007669"/>
    <property type="project" value="TreeGrafter"/>
</dbReference>
<comment type="cofactor">
    <cofactor evidence="1 8">
        <name>Mg(2+)</name>
        <dbReference type="ChEBI" id="CHEBI:18420"/>
    </cofactor>
</comment>
<dbReference type="Pfam" id="PF08282">
    <property type="entry name" value="Hydrolase_3"/>
    <property type="match status" value="1"/>
</dbReference>
<protein>
    <submittedName>
        <fullName evidence="9">HAD hydrolase family protein</fullName>
    </submittedName>
</protein>
<feature type="binding site" evidence="7">
    <location>
        <position position="74"/>
    </location>
    <ligand>
        <name>substrate</name>
    </ligand>
</feature>
<dbReference type="GO" id="GO:0016788">
    <property type="term" value="F:hydrolase activity, acting on ester bonds"/>
    <property type="evidence" value="ECO:0007669"/>
    <property type="project" value="InterPro"/>
</dbReference>
<dbReference type="Proteomes" id="UP000542342">
    <property type="component" value="Unassembled WGS sequence"/>
</dbReference>
<dbReference type="FunFam" id="3.40.50.1000:FF:000029">
    <property type="entry name" value="3-deoxy-D-manno-octulosonate 8-phosphate phosphatase KdsC"/>
    <property type="match status" value="1"/>
</dbReference>
<comment type="similarity">
    <text evidence="2">Belongs to the KdsC family.</text>
</comment>
<sequence length="198" mass="21699">MDELSPPPHPPRLPLQQRIGRIRCLVLDVDGVLTDGRLYYTAEGEQAKTFHVRDGSALRLWKLAGGCAVILSGRSSPAVACRAQELSIDVVRQGLADKASVLPDVCRALQVELSEMCAVGDDWLDVPLLQRVGVAAAPADACPEVLQRVDYVTPSRGGQGVIRDLVEWLLRQQGKWENTLARAWQESEGVKRGEHSSR</sequence>
<feature type="binding site" evidence="7">
    <location>
        <position position="30"/>
    </location>
    <ligand>
        <name>substrate</name>
    </ligand>
</feature>
<reference evidence="9 10" key="1">
    <citation type="submission" date="2020-07" db="EMBL/GenBank/DDBJ databases">
        <title>Thermogemmata thermophila gen. nov., sp. nov., a novel moderate thermophilic planctomycete from a Kamchatka hot spring.</title>
        <authorList>
            <person name="Elcheninov A.G."/>
            <person name="Podosokorskaya O.A."/>
            <person name="Kovaleva O.L."/>
            <person name="Novikov A."/>
            <person name="Bonch-Osmolovskaya E.A."/>
            <person name="Toshchakov S.V."/>
            <person name="Kublanov I.V."/>
        </authorList>
    </citation>
    <scope>NUCLEOTIDE SEQUENCE [LARGE SCALE GENOMIC DNA]</scope>
    <source>
        <strain evidence="9 10">2918</strain>
    </source>
</reference>
<dbReference type="PIRSF" id="PIRSF006118">
    <property type="entry name" value="KDO8-P_Ptase"/>
    <property type="match status" value="1"/>
</dbReference>
<evidence type="ECO:0000256" key="5">
    <source>
        <dbReference type="ARBA" id="ARBA00022801"/>
    </source>
</evidence>
<dbReference type="InterPro" id="IPR010023">
    <property type="entry name" value="KdsC_fam"/>
</dbReference>
<dbReference type="InterPro" id="IPR023214">
    <property type="entry name" value="HAD_sf"/>
</dbReference>
<feature type="binding site" evidence="7">
    <location>
        <position position="82"/>
    </location>
    <ligand>
        <name>substrate</name>
    </ligand>
</feature>